<reference evidence="3" key="1">
    <citation type="journal article" date="2013" name="Genome Announc.">
        <title>Draft genome sequence of the basidiomycetous yeast-like fungus Pseudozyma hubeiensis SY62, which produces an abundant amount of the biosurfactant mannosylerythritol lipids.</title>
        <authorList>
            <person name="Konishi M."/>
            <person name="Hatada Y."/>
            <person name="Horiuchi J."/>
        </authorList>
    </citation>
    <scope>NUCLEOTIDE SEQUENCE [LARGE SCALE GENOMIC DNA]</scope>
    <source>
        <strain evidence="3">SY62</strain>
    </source>
</reference>
<dbReference type="GO" id="GO:0016279">
    <property type="term" value="F:protein-lysine N-methyltransferase activity"/>
    <property type="evidence" value="ECO:0007669"/>
    <property type="project" value="TreeGrafter"/>
</dbReference>
<accession>R9P7I2</accession>
<dbReference type="AlphaFoldDB" id="R9P7I2"/>
<dbReference type="InterPro" id="IPR046341">
    <property type="entry name" value="SET_dom_sf"/>
</dbReference>
<keyword evidence="2" id="KW-0808">Transferase</keyword>
<dbReference type="PANTHER" id="PTHR13271">
    <property type="entry name" value="UNCHARACTERIZED PUTATIVE METHYLTRANSFERASE"/>
    <property type="match status" value="1"/>
</dbReference>
<dbReference type="STRING" id="1305764.R9P7I2"/>
<keyword evidence="3" id="KW-1185">Reference proteome</keyword>
<dbReference type="OrthoDB" id="42889at2759"/>
<dbReference type="InterPro" id="IPR050600">
    <property type="entry name" value="SETD3_SETD6_MTase"/>
</dbReference>
<evidence type="ECO:0000313" key="2">
    <source>
        <dbReference type="EMBL" id="GAC97294.1"/>
    </source>
</evidence>
<protein>
    <submittedName>
        <fullName evidence="2">Predicted lysine methyltransferase</fullName>
    </submittedName>
</protein>
<dbReference type="Gene3D" id="3.90.1410.10">
    <property type="entry name" value="set domain protein methyltransferase, domain 1"/>
    <property type="match status" value="1"/>
</dbReference>
<dbReference type="GO" id="GO:0005634">
    <property type="term" value="C:nucleus"/>
    <property type="evidence" value="ECO:0007669"/>
    <property type="project" value="TreeGrafter"/>
</dbReference>
<feature type="region of interest" description="Disordered" evidence="1">
    <location>
        <begin position="1"/>
        <end position="30"/>
    </location>
</feature>
<organism evidence="2 3">
    <name type="scientific">Pseudozyma hubeiensis (strain SY62)</name>
    <name type="common">Yeast</name>
    <dbReference type="NCBI Taxonomy" id="1305764"/>
    <lineage>
        <taxon>Eukaryota</taxon>
        <taxon>Fungi</taxon>
        <taxon>Dikarya</taxon>
        <taxon>Basidiomycota</taxon>
        <taxon>Ustilaginomycotina</taxon>
        <taxon>Ustilaginomycetes</taxon>
        <taxon>Ustilaginales</taxon>
        <taxon>Ustilaginaceae</taxon>
        <taxon>Pseudozyma</taxon>
    </lineage>
</organism>
<feature type="compositionally biased region" description="Polar residues" evidence="1">
    <location>
        <begin position="15"/>
        <end position="30"/>
    </location>
</feature>
<name>R9P7I2_PSEHS</name>
<sequence>MKGRASARSTRKVSNEGSTRTQLRVSPPQSTEELAETTKLFAFFFWKSLSVLLLLLLLTPQRASSQRSTPARMEQPQHPLIQWFCIVGIQLHPDLYLHNDPLTGLSFYTSSPLPRDTTVIRVPSELCITSTSAFDQIQQLARSLGSGLQLEYEALPSADWILLYLVLSRIALEYLSSAKDEALEKVFAHLPYVEHIPRVIETPLHFSSAELALLSNTPLVGSTERRLLETIKDYTRATTLLLPHLSPSHSSFSRHLCSVFASIDPEALQADSLMQHTYHQALELWRWSESAFTSRSFPPRLINVQDPTPILIPGYDTFNHSRAKPVTWSHTPTEEKGMVEMTLNYEVEGATQVWNNYGGKSNEEFLSGYGFTVEGGEEDTLALKVGGSGEHGRTHYWVLHAPESDTEAAEGGFVKASCPCPSLLDELEHVVRQDDAPAREDEVEVYGQVLELLESLLLAKRKAFRISQKHFESIPTPTYKSLNQLPSCPRIEPESPETSIRPSLWLNVKRYRDGQMTLLNSAVQWTRSELEHVTDWLDTQDEQR</sequence>
<dbReference type="Proteomes" id="UP000014071">
    <property type="component" value="Unassembled WGS sequence"/>
</dbReference>
<dbReference type="HOGENOM" id="CLU_536507_0_0_1"/>
<dbReference type="RefSeq" id="XP_012190881.1">
    <property type="nucleotide sequence ID" value="XM_012335491.1"/>
</dbReference>
<feature type="compositionally biased region" description="Basic residues" evidence="1">
    <location>
        <begin position="1"/>
        <end position="11"/>
    </location>
</feature>
<dbReference type="eggNOG" id="KOG1337">
    <property type="taxonomic scope" value="Eukaryota"/>
</dbReference>
<dbReference type="SUPFAM" id="SSF82199">
    <property type="entry name" value="SET domain"/>
    <property type="match status" value="1"/>
</dbReference>
<dbReference type="GO" id="GO:0032259">
    <property type="term" value="P:methylation"/>
    <property type="evidence" value="ECO:0007669"/>
    <property type="project" value="UniProtKB-KW"/>
</dbReference>
<dbReference type="GeneID" id="24110160"/>
<keyword evidence="2" id="KW-0489">Methyltransferase</keyword>
<dbReference type="PANTHER" id="PTHR13271:SF147">
    <property type="entry name" value="PROTEIN-LYSINE N-METHYLTRANSFERASE EFM1-RELATED"/>
    <property type="match status" value="1"/>
</dbReference>
<dbReference type="EMBL" id="DF238808">
    <property type="protein sequence ID" value="GAC97294.1"/>
    <property type="molecule type" value="Genomic_DNA"/>
</dbReference>
<gene>
    <name evidence="2" type="ORF">PHSY_004879</name>
</gene>
<proteinExistence type="predicted"/>
<evidence type="ECO:0000256" key="1">
    <source>
        <dbReference type="SAM" id="MobiDB-lite"/>
    </source>
</evidence>
<evidence type="ECO:0000313" key="3">
    <source>
        <dbReference type="Proteomes" id="UP000014071"/>
    </source>
</evidence>